<comment type="caution">
    <text evidence="4">The sequence shown here is derived from an EMBL/GenBank/DDBJ whole genome shotgun (WGS) entry which is preliminary data.</text>
</comment>
<reference evidence="5" key="1">
    <citation type="journal article" date="2019" name="Int. J. Syst. Evol. Microbiol.">
        <title>The Global Catalogue of Microorganisms (GCM) 10K type strain sequencing project: providing services to taxonomists for standard genome sequencing and annotation.</title>
        <authorList>
            <consortium name="The Broad Institute Genomics Platform"/>
            <consortium name="The Broad Institute Genome Sequencing Center for Infectious Disease"/>
            <person name="Wu L."/>
            <person name="Ma J."/>
        </authorList>
    </citation>
    <scope>NUCLEOTIDE SEQUENCE [LARGE SCALE GENOMIC DNA]</scope>
    <source>
        <strain evidence="5">JCM 16902</strain>
    </source>
</reference>
<feature type="region of interest" description="Disordered" evidence="2">
    <location>
        <begin position="168"/>
        <end position="202"/>
    </location>
</feature>
<feature type="coiled-coil region" evidence="1">
    <location>
        <begin position="540"/>
        <end position="567"/>
    </location>
</feature>
<gene>
    <name evidence="4" type="ORF">GCM10022223_25180</name>
</gene>
<evidence type="ECO:0000313" key="4">
    <source>
        <dbReference type="EMBL" id="GAA3608142.1"/>
    </source>
</evidence>
<feature type="compositionally biased region" description="Low complexity" evidence="2">
    <location>
        <begin position="172"/>
        <end position="190"/>
    </location>
</feature>
<keyword evidence="3" id="KW-0472">Membrane</keyword>
<dbReference type="EMBL" id="BAAAZO010000003">
    <property type="protein sequence ID" value="GAA3608142.1"/>
    <property type="molecule type" value="Genomic_DNA"/>
</dbReference>
<dbReference type="Proteomes" id="UP001501074">
    <property type="component" value="Unassembled WGS sequence"/>
</dbReference>
<proteinExistence type="predicted"/>
<evidence type="ECO:0000256" key="3">
    <source>
        <dbReference type="SAM" id="Phobius"/>
    </source>
</evidence>
<feature type="compositionally biased region" description="Acidic residues" evidence="2">
    <location>
        <begin position="58"/>
        <end position="74"/>
    </location>
</feature>
<keyword evidence="3" id="KW-1133">Transmembrane helix</keyword>
<feature type="region of interest" description="Disordered" evidence="2">
    <location>
        <begin position="1"/>
        <end position="154"/>
    </location>
</feature>
<feature type="transmembrane region" description="Helical" evidence="3">
    <location>
        <begin position="405"/>
        <end position="424"/>
    </location>
</feature>
<keyword evidence="3" id="KW-0812">Transmembrane</keyword>
<feature type="transmembrane region" description="Helical" evidence="3">
    <location>
        <begin position="459"/>
        <end position="478"/>
    </location>
</feature>
<feature type="transmembrane region" description="Helical" evidence="3">
    <location>
        <begin position="430"/>
        <end position="452"/>
    </location>
</feature>
<feature type="compositionally biased region" description="Low complexity" evidence="2">
    <location>
        <begin position="110"/>
        <end position="135"/>
    </location>
</feature>
<evidence type="ECO:0008006" key="6">
    <source>
        <dbReference type="Google" id="ProtNLM"/>
    </source>
</evidence>
<evidence type="ECO:0000256" key="2">
    <source>
        <dbReference type="SAM" id="MobiDB-lite"/>
    </source>
</evidence>
<keyword evidence="1" id="KW-0175">Coiled coil</keyword>
<feature type="compositionally biased region" description="Basic and acidic residues" evidence="2">
    <location>
        <begin position="136"/>
        <end position="152"/>
    </location>
</feature>
<accession>A0ABP6ZGS3</accession>
<name>A0ABP6ZGS3_9ACTN</name>
<keyword evidence="5" id="KW-1185">Reference proteome</keyword>
<feature type="compositionally biased region" description="Polar residues" evidence="2">
    <location>
        <begin position="1"/>
        <end position="12"/>
    </location>
</feature>
<dbReference type="RefSeq" id="WP_231483734.1">
    <property type="nucleotide sequence ID" value="NZ_BAAAZO010000003.1"/>
</dbReference>
<evidence type="ECO:0000313" key="5">
    <source>
        <dbReference type="Proteomes" id="UP001501074"/>
    </source>
</evidence>
<feature type="transmembrane region" description="Helical" evidence="3">
    <location>
        <begin position="518"/>
        <end position="540"/>
    </location>
</feature>
<organism evidence="4 5">
    <name type="scientific">Kineosporia mesophila</name>
    <dbReference type="NCBI Taxonomy" id="566012"/>
    <lineage>
        <taxon>Bacteria</taxon>
        <taxon>Bacillati</taxon>
        <taxon>Actinomycetota</taxon>
        <taxon>Actinomycetes</taxon>
        <taxon>Kineosporiales</taxon>
        <taxon>Kineosporiaceae</taxon>
        <taxon>Kineosporia</taxon>
    </lineage>
</organism>
<feature type="transmembrane region" description="Helical" evidence="3">
    <location>
        <begin position="376"/>
        <end position="393"/>
    </location>
</feature>
<sequence length="571" mass="57714">MTRDSASGTGPETDSEKAAPDPTGTTPKSSSEDAVGTGEATSTKDASPAEETKVAVDTTDDEPGDTQDTTDEGAVETAKDGKDEVTGTETKPATSAKAEPADLTLRPLPTTAADKASTDSTETTEATKVTEVGTAKADETPAKVEEPEDKTAPIETSLAATTVGAAGGAVGAGAASTPASTTASTTGSTPEAEPAEVITSGTPAGPVEPVQPAAPWGAKAEKVPADKNATLFPLLGTLVALAALAALLIGSMALPLAKAKPHDVPVGVAGAKEISSQLTTLMTQIGGKGTFQVHTYTSQSDLRNAIEDREVYGGLYVDDTQAQMMVSTAAGIQASDALQTVANTLMTQAQAQVTVTDVKAQPTKDPRADGLSGAELPLVIVAALPAIGLIMLYRRRPLAQVGGAVLASAALGLTVAAVLTYVSGSTWHGNYPLLAAGLAAGFFATTIILLGLNALAGRIALGLGVAVLVLFGAPLSGLSTVPEWLPSPWDTVGQLLPPGATATVLRSMAFFDGQGSKSALLVFIIYTVVGLALLVLGSLLRNSNDRLAELKAEEEALNLEVAESEKTPATV</sequence>
<feature type="transmembrane region" description="Helical" evidence="3">
    <location>
        <begin position="231"/>
        <end position="254"/>
    </location>
</feature>
<evidence type="ECO:0000256" key="1">
    <source>
        <dbReference type="SAM" id="Coils"/>
    </source>
</evidence>
<protein>
    <recommendedName>
        <fullName evidence="6">ABC transporter permease</fullName>
    </recommendedName>
</protein>